<dbReference type="PANTHER" id="PTHR38825">
    <property type="entry name" value="LYSINE EXPORTER PROTEIN (LYSE/YGGA)"/>
    <property type="match status" value="1"/>
</dbReference>
<dbReference type="AlphaFoldDB" id="A0A0F9K1G8"/>
<sequence length="229" mass="23740">MSVGALAAIFATSFLVSLTGALSPGPLTTLAVREGVRRGSWAGPVLAVGHGVIELALVVALALGLNRLLDEAEVTATIALVGGAFLLWLGAQIIRTAPRQELVIGERPADDGQPSRPAGRGRLRSAPTEEGRMTPAGAVALAASGVAVSVANPFWLLWWATVGTAYIATSLEQGVAGVGVFYGAHFLTDLGWLSVIAFALATGRRIMSRRAYRGVLTACGVFLLEHLTT</sequence>
<keyword evidence="4 7" id="KW-1133">Transmembrane helix</keyword>
<evidence type="ECO:0000256" key="3">
    <source>
        <dbReference type="ARBA" id="ARBA00022692"/>
    </source>
</evidence>
<dbReference type="GO" id="GO:0005886">
    <property type="term" value="C:plasma membrane"/>
    <property type="evidence" value="ECO:0007669"/>
    <property type="project" value="UniProtKB-SubCell"/>
</dbReference>
<dbReference type="Pfam" id="PF01810">
    <property type="entry name" value="LysE"/>
    <property type="match status" value="1"/>
</dbReference>
<evidence type="ECO:0000256" key="7">
    <source>
        <dbReference type="SAM" id="Phobius"/>
    </source>
</evidence>
<proteinExistence type="predicted"/>
<dbReference type="PANTHER" id="PTHR38825:SF1">
    <property type="entry name" value="TRANSPORTER, LYSE FAMILY"/>
    <property type="match status" value="1"/>
</dbReference>
<comment type="caution">
    <text evidence="8">The sequence shown here is derived from an EMBL/GenBank/DDBJ whole genome shotgun (WGS) entry which is preliminary data.</text>
</comment>
<evidence type="ECO:0000256" key="6">
    <source>
        <dbReference type="SAM" id="MobiDB-lite"/>
    </source>
</evidence>
<evidence type="ECO:0008006" key="9">
    <source>
        <dbReference type="Google" id="ProtNLM"/>
    </source>
</evidence>
<gene>
    <name evidence="8" type="ORF">LCGC14_1758170</name>
</gene>
<evidence type="ECO:0000256" key="1">
    <source>
        <dbReference type="ARBA" id="ARBA00004651"/>
    </source>
</evidence>
<protein>
    <recommendedName>
        <fullName evidence="9">Lysine transporter LysE</fullName>
    </recommendedName>
</protein>
<evidence type="ECO:0000256" key="5">
    <source>
        <dbReference type="ARBA" id="ARBA00023136"/>
    </source>
</evidence>
<keyword evidence="3 7" id="KW-0812">Transmembrane</keyword>
<feature type="transmembrane region" description="Helical" evidence="7">
    <location>
        <begin position="138"/>
        <end position="160"/>
    </location>
</feature>
<dbReference type="GO" id="GO:0006865">
    <property type="term" value="P:amino acid transport"/>
    <property type="evidence" value="ECO:0007669"/>
    <property type="project" value="InterPro"/>
</dbReference>
<evidence type="ECO:0000313" key="8">
    <source>
        <dbReference type="EMBL" id="KKM05038.1"/>
    </source>
</evidence>
<evidence type="ECO:0000256" key="4">
    <source>
        <dbReference type="ARBA" id="ARBA00022989"/>
    </source>
</evidence>
<evidence type="ECO:0000256" key="2">
    <source>
        <dbReference type="ARBA" id="ARBA00022475"/>
    </source>
</evidence>
<reference evidence="8" key="1">
    <citation type="journal article" date="2015" name="Nature">
        <title>Complex archaea that bridge the gap between prokaryotes and eukaryotes.</title>
        <authorList>
            <person name="Spang A."/>
            <person name="Saw J.H."/>
            <person name="Jorgensen S.L."/>
            <person name="Zaremba-Niedzwiedzka K."/>
            <person name="Martijn J."/>
            <person name="Lind A.E."/>
            <person name="van Eijk R."/>
            <person name="Schleper C."/>
            <person name="Guy L."/>
            <person name="Ettema T.J."/>
        </authorList>
    </citation>
    <scope>NUCLEOTIDE SEQUENCE</scope>
</reference>
<accession>A0A0F9K1G8</accession>
<keyword evidence="2" id="KW-1003">Cell membrane</keyword>
<comment type="subcellular location">
    <subcellularLocation>
        <location evidence="1">Cell membrane</location>
        <topology evidence="1">Multi-pass membrane protein</topology>
    </subcellularLocation>
</comment>
<keyword evidence="5 7" id="KW-0472">Membrane</keyword>
<dbReference type="EMBL" id="LAZR01016317">
    <property type="protein sequence ID" value="KKM05038.1"/>
    <property type="molecule type" value="Genomic_DNA"/>
</dbReference>
<feature type="transmembrane region" description="Helical" evidence="7">
    <location>
        <begin position="45"/>
        <end position="65"/>
    </location>
</feature>
<feature type="transmembrane region" description="Helical" evidence="7">
    <location>
        <begin position="180"/>
        <end position="201"/>
    </location>
</feature>
<name>A0A0F9K1G8_9ZZZZ</name>
<organism evidence="8">
    <name type="scientific">marine sediment metagenome</name>
    <dbReference type="NCBI Taxonomy" id="412755"/>
    <lineage>
        <taxon>unclassified sequences</taxon>
        <taxon>metagenomes</taxon>
        <taxon>ecological metagenomes</taxon>
    </lineage>
</organism>
<feature type="region of interest" description="Disordered" evidence="6">
    <location>
        <begin position="105"/>
        <end position="131"/>
    </location>
</feature>
<dbReference type="InterPro" id="IPR001123">
    <property type="entry name" value="LeuE-type"/>
</dbReference>